<evidence type="ECO:0000259" key="1">
    <source>
        <dbReference type="PROSITE" id="PS50994"/>
    </source>
</evidence>
<dbReference type="FunFam" id="3.30.420.10:FF:000063">
    <property type="entry name" value="Retrovirus-related Pol polyprotein from transposon 297-like Protein"/>
    <property type="match status" value="1"/>
</dbReference>
<dbReference type="GO" id="GO:0003676">
    <property type="term" value="F:nucleic acid binding"/>
    <property type="evidence" value="ECO:0007669"/>
    <property type="project" value="InterPro"/>
</dbReference>
<name>A0A5C6NJZ0_9TELE</name>
<feature type="domain" description="Integrase catalytic" evidence="1">
    <location>
        <begin position="164"/>
        <end position="304"/>
    </location>
</feature>
<reference evidence="2 3" key="1">
    <citation type="submission" date="2019-04" db="EMBL/GenBank/DDBJ databases">
        <title>Chromosome genome assembly for Takifugu flavidus.</title>
        <authorList>
            <person name="Xiao S."/>
        </authorList>
    </citation>
    <scope>NUCLEOTIDE SEQUENCE [LARGE SCALE GENOMIC DNA]</scope>
    <source>
        <strain evidence="2">HTHZ2018</strain>
        <tissue evidence="2">Muscle</tissue>
    </source>
</reference>
<dbReference type="Pfam" id="PF00665">
    <property type="entry name" value="rve"/>
    <property type="match status" value="1"/>
</dbReference>
<dbReference type="Proteomes" id="UP000324091">
    <property type="component" value="Chromosome 21"/>
</dbReference>
<evidence type="ECO:0000313" key="3">
    <source>
        <dbReference type="Proteomes" id="UP000324091"/>
    </source>
</evidence>
<dbReference type="InterPro" id="IPR036397">
    <property type="entry name" value="RNaseH_sf"/>
</dbReference>
<gene>
    <name evidence="2" type="ORF">D4764_21G0008570</name>
</gene>
<dbReference type="InterPro" id="IPR012337">
    <property type="entry name" value="RNaseH-like_sf"/>
</dbReference>
<dbReference type="PROSITE" id="PS50994">
    <property type="entry name" value="INTEGRASE"/>
    <property type="match status" value="1"/>
</dbReference>
<dbReference type="PANTHER" id="PTHR37984">
    <property type="entry name" value="PROTEIN CBG26694"/>
    <property type="match status" value="1"/>
</dbReference>
<dbReference type="InterPro" id="IPR001584">
    <property type="entry name" value="Integrase_cat-core"/>
</dbReference>
<keyword evidence="3" id="KW-1185">Reference proteome</keyword>
<proteinExistence type="predicted"/>
<dbReference type="AlphaFoldDB" id="A0A5C6NJZ0"/>
<sequence length="304" mass="34783">MDETGKNWMFCLDLVKLWMHITPPRSPPENFDFSDFPSWPNWIRRFERFRVAAGLDQKGEAYQVNSLVYAMGDKDDDILCTLGLSDEDKKKYKPVKEAFDKYFICKHNVIYERCRFNKRSQEPGESAESFISAVYKLAEHCNYGAMQKEIIRDRLVVGIRYQGLSDRPWQRVGADLFQWNSAMYLLVVDYFSRYIEVANLTSTTSAFVMEKLKAIFSRHGVAEVLVTDGGPQFASAEFADFAREYDFQHVTSSPRYPQGNSEAERAVGTVKSLLRKGEDPHKALMAYRATPLAQGASPAQLLMG</sequence>
<dbReference type="GO" id="GO:0015074">
    <property type="term" value="P:DNA integration"/>
    <property type="evidence" value="ECO:0007669"/>
    <property type="project" value="InterPro"/>
</dbReference>
<comment type="caution">
    <text evidence="2">The sequence shown here is derived from an EMBL/GenBank/DDBJ whole genome shotgun (WGS) entry which is preliminary data.</text>
</comment>
<organism evidence="2 3">
    <name type="scientific">Takifugu flavidus</name>
    <name type="common">sansaifugu</name>
    <dbReference type="NCBI Taxonomy" id="433684"/>
    <lineage>
        <taxon>Eukaryota</taxon>
        <taxon>Metazoa</taxon>
        <taxon>Chordata</taxon>
        <taxon>Craniata</taxon>
        <taxon>Vertebrata</taxon>
        <taxon>Euteleostomi</taxon>
        <taxon>Actinopterygii</taxon>
        <taxon>Neopterygii</taxon>
        <taxon>Teleostei</taxon>
        <taxon>Neoteleostei</taxon>
        <taxon>Acanthomorphata</taxon>
        <taxon>Eupercaria</taxon>
        <taxon>Tetraodontiformes</taxon>
        <taxon>Tetradontoidea</taxon>
        <taxon>Tetraodontidae</taxon>
        <taxon>Takifugu</taxon>
    </lineage>
</organism>
<dbReference type="SUPFAM" id="SSF53098">
    <property type="entry name" value="Ribonuclease H-like"/>
    <property type="match status" value="1"/>
</dbReference>
<dbReference type="EMBL" id="RHFK02000014">
    <property type="protein sequence ID" value="TWW65957.1"/>
    <property type="molecule type" value="Genomic_DNA"/>
</dbReference>
<dbReference type="InterPro" id="IPR050951">
    <property type="entry name" value="Retrovirus_Pol_polyprotein"/>
</dbReference>
<evidence type="ECO:0000313" key="2">
    <source>
        <dbReference type="EMBL" id="TWW65957.1"/>
    </source>
</evidence>
<dbReference type="PANTHER" id="PTHR37984:SF9">
    <property type="entry name" value="INTEGRASE CATALYTIC DOMAIN-CONTAINING PROTEIN"/>
    <property type="match status" value="1"/>
</dbReference>
<dbReference type="Gene3D" id="3.30.420.10">
    <property type="entry name" value="Ribonuclease H-like superfamily/Ribonuclease H"/>
    <property type="match status" value="1"/>
</dbReference>
<protein>
    <recommendedName>
        <fullName evidence="1">Integrase catalytic domain-containing protein</fullName>
    </recommendedName>
</protein>
<accession>A0A5C6NJZ0</accession>